<feature type="transmembrane region" description="Helical" evidence="6">
    <location>
        <begin position="190"/>
        <end position="215"/>
    </location>
</feature>
<dbReference type="InterPro" id="IPR051449">
    <property type="entry name" value="ABC-2_transporter_component"/>
</dbReference>
<keyword evidence="5 6" id="KW-0472">Membrane</keyword>
<dbReference type="Pfam" id="PF12698">
    <property type="entry name" value="ABC2_membrane_3"/>
    <property type="match status" value="1"/>
</dbReference>
<evidence type="ECO:0000256" key="5">
    <source>
        <dbReference type="ARBA" id="ARBA00023136"/>
    </source>
</evidence>
<dbReference type="PANTHER" id="PTHR30294:SF47">
    <property type="entry name" value="INNER MEMBRANE TRANSPORT PERMEASE YHHJ"/>
    <property type="match status" value="1"/>
</dbReference>
<feature type="transmembrane region" description="Helical" evidence="6">
    <location>
        <begin position="304"/>
        <end position="323"/>
    </location>
</feature>
<feature type="transmembrane region" description="Helical" evidence="6">
    <location>
        <begin position="274"/>
        <end position="297"/>
    </location>
</feature>
<dbReference type="Gene3D" id="3.40.1710.10">
    <property type="entry name" value="abc type-2 transporter like domain"/>
    <property type="match status" value="1"/>
</dbReference>
<dbReference type="EMBL" id="JACHBG010000003">
    <property type="protein sequence ID" value="MBB6484697.1"/>
    <property type="molecule type" value="Genomic_DNA"/>
</dbReference>
<evidence type="ECO:0000256" key="1">
    <source>
        <dbReference type="ARBA" id="ARBA00004651"/>
    </source>
</evidence>
<dbReference type="PANTHER" id="PTHR30294">
    <property type="entry name" value="MEMBRANE COMPONENT OF ABC TRANSPORTER YHHJ-RELATED"/>
    <property type="match status" value="1"/>
</dbReference>
<evidence type="ECO:0000259" key="7">
    <source>
        <dbReference type="Pfam" id="PF12698"/>
    </source>
</evidence>
<dbReference type="GO" id="GO:0140359">
    <property type="term" value="F:ABC-type transporter activity"/>
    <property type="evidence" value="ECO:0007669"/>
    <property type="project" value="InterPro"/>
</dbReference>
<dbReference type="GO" id="GO:0005886">
    <property type="term" value="C:plasma membrane"/>
    <property type="evidence" value="ECO:0007669"/>
    <property type="project" value="UniProtKB-SubCell"/>
</dbReference>
<gene>
    <name evidence="8" type="ORF">GGD46_001975</name>
</gene>
<reference evidence="8 9" key="1">
    <citation type="submission" date="2020-08" db="EMBL/GenBank/DDBJ databases">
        <title>Genomic Encyclopedia of Type Strains, Phase IV (KMG-V): Genome sequencing to study the core and pangenomes of soil and plant-associated prokaryotes.</title>
        <authorList>
            <person name="Whitman W."/>
        </authorList>
    </citation>
    <scope>NUCLEOTIDE SEQUENCE [LARGE SCALE GENOMIC DNA]</scope>
    <source>
        <strain evidence="8 9">SEMIA 4060</strain>
    </source>
</reference>
<dbReference type="AlphaFoldDB" id="A0A7X0IRK7"/>
<proteinExistence type="predicted"/>
<evidence type="ECO:0000313" key="9">
    <source>
        <dbReference type="Proteomes" id="UP000565576"/>
    </source>
</evidence>
<evidence type="ECO:0000256" key="2">
    <source>
        <dbReference type="ARBA" id="ARBA00022475"/>
    </source>
</evidence>
<evidence type="ECO:0000256" key="6">
    <source>
        <dbReference type="SAM" id="Phobius"/>
    </source>
</evidence>
<protein>
    <submittedName>
        <fullName evidence="8">ABC-2 type transport system permease protein</fullName>
    </submittedName>
</protein>
<feature type="domain" description="ABC-2 type transporter transmembrane" evidence="7">
    <location>
        <begin position="28"/>
        <end position="380"/>
    </location>
</feature>
<evidence type="ECO:0000256" key="3">
    <source>
        <dbReference type="ARBA" id="ARBA00022692"/>
    </source>
</evidence>
<feature type="transmembrane region" description="Helical" evidence="6">
    <location>
        <begin position="365"/>
        <end position="383"/>
    </location>
</feature>
<dbReference type="InterPro" id="IPR013525">
    <property type="entry name" value="ABC2_TM"/>
</dbReference>
<keyword evidence="2" id="KW-1003">Cell membrane</keyword>
<dbReference type="Proteomes" id="UP000565576">
    <property type="component" value="Unassembled WGS sequence"/>
</dbReference>
<feature type="transmembrane region" description="Helical" evidence="6">
    <location>
        <begin position="235"/>
        <end position="262"/>
    </location>
</feature>
<comment type="caution">
    <text evidence="8">The sequence shown here is derived from an EMBL/GenBank/DDBJ whole genome shotgun (WGS) entry which is preliminary data.</text>
</comment>
<keyword evidence="4 6" id="KW-1133">Transmembrane helix</keyword>
<dbReference type="RefSeq" id="WP_184703533.1">
    <property type="nucleotide sequence ID" value="NZ_JACHBG010000003.1"/>
</dbReference>
<organism evidence="8 9">
    <name type="scientific">Rhizobium lusitanum</name>
    <dbReference type="NCBI Taxonomy" id="293958"/>
    <lineage>
        <taxon>Bacteria</taxon>
        <taxon>Pseudomonadati</taxon>
        <taxon>Pseudomonadota</taxon>
        <taxon>Alphaproteobacteria</taxon>
        <taxon>Hyphomicrobiales</taxon>
        <taxon>Rhizobiaceae</taxon>
        <taxon>Rhizobium/Agrobacterium group</taxon>
        <taxon>Rhizobium</taxon>
    </lineage>
</organism>
<sequence>MMAKGRLRPGFLTVFRREFDHFRRRPFLLFLTTVLPLLLMAVLAAVFSAGLATKLPIAVLDLDNTDLSRTIIRTVDATPDAAVARNVSDLAEGRQLILSGSVHGLLMLPRNLERDVFSGRRPEVVFFYNTQTMTTGNLTLRGVSAAVQTVAAGVRLSLRTSQGQPLDEAEEQLAPIPVQVNPLFNPTLNYAHFLLAALLPSVLQVIIVTTMAYAVGLDVETGHRLRILRRLGGGLWPAIAGKILPYTLLFLVVLGIADWVLFSLLGMPLRGDRYLLLACGILFVLANQLIGTLLALLLKPMASAISIGTLLMAPAFGFMGIGFPRIGMNAFAYSWGEIIPGTWYMTARIDQTLRGTPVYLSLKPVAVLLFMVVLLAGLTALRLEAMRARRLREREQPTAPEPNTSGRAAG</sequence>
<keyword evidence="3 6" id="KW-0812">Transmembrane</keyword>
<accession>A0A7X0IRK7</accession>
<name>A0A7X0IRK7_9HYPH</name>
<comment type="subcellular location">
    <subcellularLocation>
        <location evidence="1">Cell membrane</location>
        <topology evidence="1">Multi-pass membrane protein</topology>
    </subcellularLocation>
</comment>
<evidence type="ECO:0000256" key="4">
    <source>
        <dbReference type="ARBA" id="ARBA00022989"/>
    </source>
</evidence>
<evidence type="ECO:0000313" key="8">
    <source>
        <dbReference type="EMBL" id="MBB6484697.1"/>
    </source>
</evidence>